<organism evidence="2 3">
    <name type="scientific">Pseudarthrobacter phenanthrenivorans</name>
    <name type="common">Arthrobacter phenanthrenivorans</name>
    <dbReference type="NCBI Taxonomy" id="361575"/>
    <lineage>
        <taxon>Bacteria</taxon>
        <taxon>Bacillati</taxon>
        <taxon>Actinomycetota</taxon>
        <taxon>Actinomycetes</taxon>
        <taxon>Micrococcales</taxon>
        <taxon>Micrococcaceae</taxon>
        <taxon>Pseudarthrobacter</taxon>
    </lineage>
</organism>
<name>A0A3B0FJQ1_PSEPS</name>
<proteinExistence type="predicted"/>
<sequence length="67" mass="7013">MALTGISCVAPNTSRQSRYARDGSSQPVAVSAYNYDSLPPEERAALPSPEAITAEVEPGTMADSETP</sequence>
<evidence type="ECO:0000313" key="3">
    <source>
        <dbReference type="Proteomes" id="UP000273159"/>
    </source>
</evidence>
<accession>A0A3B0FJQ1</accession>
<evidence type="ECO:0000313" key="2">
    <source>
        <dbReference type="EMBL" id="RKO21851.1"/>
    </source>
</evidence>
<reference evidence="2 3" key="1">
    <citation type="submission" date="2018-10" db="EMBL/GenBank/DDBJ databases">
        <title>Genome-guide identification and characterization of bacteria that degrade polycyclic aromatic hydrocarbons and resist hexavalent chromium simultaneously.</title>
        <authorList>
            <person name="Feng H."/>
        </authorList>
    </citation>
    <scope>NUCLEOTIDE SEQUENCE [LARGE SCALE GENOMIC DNA]</scope>
    <source>
        <strain evidence="2 3">J015</strain>
    </source>
</reference>
<dbReference type="AlphaFoldDB" id="A0A3B0FJQ1"/>
<dbReference type="Proteomes" id="UP000273159">
    <property type="component" value="Unassembled WGS sequence"/>
</dbReference>
<evidence type="ECO:0000256" key="1">
    <source>
        <dbReference type="SAM" id="MobiDB-lite"/>
    </source>
</evidence>
<gene>
    <name evidence="2" type="ORF">D7Z96_15440</name>
</gene>
<protein>
    <submittedName>
        <fullName evidence="2">Uncharacterized protein</fullName>
    </submittedName>
</protein>
<comment type="caution">
    <text evidence="2">The sequence shown here is derived from an EMBL/GenBank/DDBJ whole genome shotgun (WGS) entry which is preliminary data.</text>
</comment>
<feature type="region of interest" description="Disordered" evidence="1">
    <location>
        <begin position="39"/>
        <end position="67"/>
    </location>
</feature>
<dbReference type="EMBL" id="RBNH01000015">
    <property type="protein sequence ID" value="RKO21851.1"/>
    <property type="molecule type" value="Genomic_DNA"/>
</dbReference>
<reference evidence="3" key="2">
    <citation type="submission" date="2018-10" db="EMBL/GenBank/DDBJ databases">
        <authorList>
            <person name="Wang Y."/>
            <person name="Wang J."/>
            <person name="Yang X."/>
            <person name="Wang Z."/>
            <person name="Huang Y."/>
        </authorList>
    </citation>
    <scope>NUCLEOTIDE SEQUENCE [LARGE SCALE GENOMIC DNA]</scope>
    <source>
        <strain evidence="3">J015</strain>
    </source>
</reference>